<dbReference type="InterPro" id="IPR036388">
    <property type="entry name" value="WH-like_DNA-bd_sf"/>
</dbReference>
<keyword evidence="4" id="KW-1185">Reference proteome</keyword>
<dbReference type="EMBL" id="CP058910">
    <property type="protein sequence ID" value="QLH78024.1"/>
    <property type="molecule type" value="Genomic_DNA"/>
</dbReference>
<evidence type="ECO:0000313" key="3">
    <source>
        <dbReference type="EMBL" id="QLH78024.1"/>
    </source>
</evidence>
<evidence type="ECO:0000259" key="1">
    <source>
        <dbReference type="Pfam" id="PF24038"/>
    </source>
</evidence>
<dbReference type="GeneID" id="56078650"/>
<dbReference type="Gene3D" id="1.10.10.10">
    <property type="entry name" value="Winged helix-like DNA-binding domain superfamily/Winged helix DNA-binding domain"/>
    <property type="match status" value="1"/>
</dbReference>
<dbReference type="RefSeq" id="WP_179907946.1">
    <property type="nucleotide sequence ID" value="NZ_CP058910.1"/>
</dbReference>
<dbReference type="InterPro" id="IPR055775">
    <property type="entry name" value="DUF7351"/>
</dbReference>
<evidence type="ECO:0000259" key="2">
    <source>
        <dbReference type="Pfam" id="PF24042"/>
    </source>
</evidence>
<accession>A0A7D5P4G6</accession>
<dbReference type="Pfam" id="PF24042">
    <property type="entry name" value="DUF7351"/>
    <property type="match status" value="1"/>
</dbReference>
<dbReference type="AlphaFoldDB" id="A0A7D5P4G6"/>
<proteinExistence type="predicted"/>
<dbReference type="InterPro" id="IPR055771">
    <property type="entry name" value="DUF7347"/>
</dbReference>
<organism evidence="3 4">
    <name type="scientific">Halosimplex rubrum</name>
    <dbReference type="NCBI Taxonomy" id="869889"/>
    <lineage>
        <taxon>Archaea</taxon>
        <taxon>Methanobacteriati</taxon>
        <taxon>Methanobacteriota</taxon>
        <taxon>Stenosarchaea group</taxon>
        <taxon>Halobacteria</taxon>
        <taxon>Halobacteriales</taxon>
        <taxon>Haloarculaceae</taxon>
        <taxon>Halosimplex</taxon>
    </lineage>
</organism>
<feature type="domain" description="DUF7347" evidence="1">
    <location>
        <begin position="11"/>
        <end position="89"/>
    </location>
</feature>
<reference evidence="3 4" key="1">
    <citation type="submission" date="2020-07" db="EMBL/GenBank/DDBJ databases">
        <title>Halosimplex pelagicum sp. nov. and Halosimplex rubrum sp. nov., isolated from salted brown alga Laminaria, and emended description of the genus Halosimplex.</title>
        <authorList>
            <person name="Cui H."/>
        </authorList>
    </citation>
    <scope>NUCLEOTIDE SEQUENCE [LARGE SCALE GENOMIC DNA]</scope>
    <source>
        <strain evidence="3 4">R27</strain>
    </source>
</reference>
<dbReference type="Pfam" id="PF24038">
    <property type="entry name" value="DUF7347"/>
    <property type="match status" value="1"/>
</dbReference>
<name>A0A7D5P4G6_9EURY</name>
<dbReference type="Proteomes" id="UP000509667">
    <property type="component" value="Chromosome"/>
</dbReference>
<feature type="domain" description="DUF7351" evidence="2">
    <location>
        <begin position="108"/>
        <end position="283"/>
    </location>
</feature>
<dbReference type="KEGG" id="hrr:HZS55_12265"/>
<protein>
    <submittedName>
        <fullName evidence="3">Helix-turn-helix transcriptional regulator</fullName>
    </submittedName>
</protein>
<gene>
    <name evidence="3" type="ORF">HZS55_12265</name>
</gene>
<dbReference type="OrthoDB" id="8482at2157"/>
<evidence type="ECO:0000313" key="4">
    <source>
        <dbReference type="Proteomes" id="UP000509667"/>
    </source>
</evidence>
<sequence>MSDEDDRATDPSEAFGLVANETRFSILRALWDLSERRERAASFGAVRSEAGVRDSGQFNYHLDRLTPEFVREVDEGYRLTEAGRRVVGAAVSGVYTDRDVTVGPEPVGECPGCGGELELRYEDGYVLVECGDCGRGVFDMSTPPVLVAECDDGEVVDALVRHATAAFQRMNRGFCVYCDGPLDSVVEPLVDADDDSDPVVELSCRACDRTFRWSVAAGVLDHPAVVAMLYEAGIDAREFPVWGVFTRLDRDVRVTGEDPLRIEVSIGVDDARMELLVDGDLTVVDHERVE</sequence>